<dbReference type="Proteomes" id="UP000704738">
    <property type="component" value="Unassembled WGS sequence"/>
</dbReference>
<evidence type="ECO:0000256" key="7">
    <source>
        <dbReference type="ARBA" id="ARBA00023033"/>
    </source>
</evidence>
<keyword evidence="3" id="KW-0285">Flavoprotein</keyword>
<dbReference type="FunFam" id="3.50.50.60:FF:000341">
    <property type="entry name" value="Baeyer-Villiger monooxygenase"/>
    <property type="match status" value="1"/>
</dbReference>
<keyword evidence="6" id="KW-0560">Oxidoreductase</keyword>
<evidence type="ECO:0000256" key="5">
    <source>
        <dbReference type="ARBA" id="ARBA00022857"/>
    </source>
</evidence>
<sequence length="606" mass="67961">MSIAKSKRLLELSLEELGFNPDALREKYRQERDKRIRPEGNDQYVEIRGDFSHYVDDPYVEPGFAREAVVEDVDVLIVGGGFGGLIAAARLRESGLHNLRIIEKGGDFGGTWYWNRYPGVQCDIDAYIYLPLLEETGYIPREKYSYGPEIFEHAQRIGRHYELYPKALFQTEVKEAQWDEAERRWIVTTDRNDRIKARHVVMSGGPLSRPKLPGIPGIESYKGHTFHTSRWDYGYTGGDGEGAALDKLADKRVAVIGTGATAIQAVPHLGLYAKHLYVFQRTPSSVDARGNRPTDPEWVKTLSPGWQRRRMDNFNTITCGGQTHEDLVKDGWTDLFLNLTPDDFAGSLEELMQAIELADFKKMNYIRDRTASIVEDPTTAEALKAWYRQTCKRPAFNDGYLPTFNRSNVTLVDTQGKGVERLTENSLVVDGVSYEVDCIIFATGFEVGTSRSRSAGFDIIGCGGKTLREHFADGPRTLHGFYSHGFPNLFNLGISQNGYKVNFIDMLEEQVAHVVKILTRLQQLNASRIEPSAKAEASWVRTIHEKSEAFAAFVAECTPGYYNGEGGDVRKGLLVECYGGGAGSLEFTELLTQWHADGCMEGLMIS</sequence>
<dbReference type="PANTHER" id="PTHR43098">
    <property type="entry name" value="L-ORNITHINE N(5)-MONOOXYGENASE-RELATED"/>
    <property type="match status" value="1"/>
</dbReference>
<dbReference type="GO" id="GO:0004497">
    <property type="term" value="F:monooxygenase activity"/>
    <property type="evidence" value="ECO:0007669"/>
    <property type="project" value="UniProtKB-KW"/>
</dbReference>
<reference evidence="8 9" key="1">
    <citation type="submission" date="2018-06" db="EMBL/GenBank/DDBJ databases">
        <title>Bacteria isolated from soil of Wuhan.</title>
        <authorList>
            <person name="Xiang W."/>
            <person name="Huang C."/>
        </authorList>
    </citation>
    <scope>NUCLEOTIDE SEQUENCE [LARGE SCALE GENOMIC DNA]</scope>
    <source>
        <strain evidence="9">xwS4</strain>
    </source>
</reference>
<dbReference type="AlphaFoldDB" id="A0ABD6MWV7"/>
<comment type="caution">
    <text evidence="8">The sequence shown here is derived from an EMBL/GenBank/DDBJ whole genome shotgun (WGS) entry which is preliminary data.</text>
</comment>
<dbReference type="RefSeq" id="WP_179052422.1">
    <property type="nucleotide sequence ID" value="NZ_QJRE01000089.1"/>
</dbReference>
<evidence type="ECO:0000256" key="4">
    <source>
        <dbReference type="ARBA" id="ARBA00022827"/>
    </source>
</evidence>
<accession>A0ABD6MWV7</accession>
<dbReference type="PRINTS" id="PR00411">
    <property type="entry name" value="PNDRDTASEI"/>
</dbReference>
<keyword evidence="5" id="KW-0521">NADP</keyword>
<proteinExistence type="inferred from homology"/>
<evidence type="ECO:0000256" key="2">
    <source>
        <dbReference type="ARBA" id="ARBA00010139"/>
    </source>
</evidence>
<comment type="cofactor">
    <cofactor evidence="1">
        <name>FAD</name>
        <dbReference type="ChEBI" id="CHEBI:57692"/>
    </cofactor>
</comment>
<dbReference type="InterPro" id="IPR036188">
    <property type="entry name" value="FAD/NAD-bd_sf"/>
</dbReference>
<evidence type="ECO:0000256" key="3">
    <source>
        <dbReference type="ARBA" id="ARBA00022630"/>
    </source>
</evidence>
<gene>
    <name evidence="8" type="ORF">DM819_04045</name>
</gene>
<evidence type="ECO:0000256" key="1">
    <source>
        <dbReference type="ARBA" id="ARBA00001974"/>
    </source>
</evidence>
<protein>
    <submittedName>
        <fullName evidence="8">Monooxygenase</fullName>
    </submittedName>
</protein>
<keyword evidence="4" id="KW-0274">FAD</keyword>
<dbReference type="Pfam" id="PF13738">
    <property type="entry name" value="Pyr_redox_3"/>
    <property type="match status" value="1"/>
</dbReference>
<dbReference type="EMBL" id="QJRE01000089">
    <property type="protein sequence ID" value="NWL45058.1"/>
    <property type="molecule type" value="Genomic_DNA"/>
</dbReference>
<evidence type="ECO:0000313" key="8">
    <source>
        <dbReference type="EMBL" id="NWL45058.1"/>
    </source>
</evidence>
<dbReference type="PANTHER" id="PTHR43098:SF4">
    <property type="entry name" value="BLR3857 PROTEIN"/>
    <property type="match status" value="1"/>
</dbReference>
<evidence type="ECO:0000256" key="6">
    <source>
        <dbReference type="ARBA" id="ARBA00023002"/>
    </source>
</evidence>
<comment type="similarity">
    <text evidence="2">Belongs to the FAD-binding monooxygenase family.</text>
</comment>
<keyword evidence="7 8" id="KW-0503">Monooxygenase</keyword>
<dbReference type="SUPFAM" id="SSF51905">
    <property type="entry name" value="FAD/NAD(P)-binding domain"/>
    <property type="match status" value="1"/>
</dbReference>
<dbReference type="InterPro" id="IPR050775">
    <property type="entry name" value="FAD-binding_Monooxygenases"/>
</dbReference>
<evidence type="ECO:0000313" key="9">
    <source>
        <dbReference type="Proteomes" id="UP000704738"/>
    </source>
</evidence>
<dbReference type="Gene3D" id="3.50.50.60">
    <property type="entry name" value="FAD/NAD(P)-binding domain"/>
    <property type="match status" value="2"/>
</dbReference>
<name>A0ABD6MWV7_9PSED</name>
<organism evidence="8 9">
    <name type="scientific">Pseudomonas hunanensis</name>
    <dbReference type="NCBI Taxonomy" id="1247546"/>
    <lineage>
        <taxon>Bacteria</taxon>
        <taxon>Pseudomonadati</taxon>
        <taxon>Pseudomonadota</taxon>
        <taxon>Gammaproteobacteria</taxon>
        <taxon>Pseudomonadales</taxon>
        <taxon>Pseudomonadaceae</taxon>
        <taxon>Pseudomonas</taxon>
    </lineage>
</organism>